<keyword evidence="11" id="KW-1185">Reference proteome</keyword>
<dbReference type="PRINTS" id="PR00723">
    <property type="entry name" value="SUBTILISIN"/>
</dbReference>
<keyword evidence="7" id="KW-0732">Signal</keyword>
<evidence type="ECO:0000256" key="6">
    <source>
        <dbReference type="RuleBase" id="RU003355"/>
    </source>
</evidence>
<keyword evidence="3 5" id="KW-0378">Hydrolase</keyword>
<dbReference type="InterPro" id="IPR036852">
    <property type="entry name" value="Peptidase_S8/S53_dom_sf"/>
</dbReference>
<gene>
    <name evidence="10" type="ORF">BCR44DRAFT_1514975</name>
</gene>
<evidence type="ECO:0000256" key="1">
    <source>
        <dbReference type="ARBA" id="ARBA00011073"/>
    </source>
</evidence>
<dbReference type="Pfam" id="PF00082">
    <property type="entry name" value="Peptidase_S8"/>
    <property type="match status" value="1"/>
</dbReference>
<dbReference type="AlphaFoldDB" id="A0A1Y2HF47"/>
<dbReference type="InterPro" id="IPR023828">
    <property type="entry name" value="Peptidase_S8_Ser-AS"/>
</dbReference>
<comment type="similarity">
    <text evidence="1 5 6">Belongs to the peptidase S8 family.</text>
</comment>
<feature type="active site" description="Charge relay system" evidence="5">
    <location>
        <position position="195"/>
    </location>
</feature>
<dbReference type="Gene3D" id="3.40.50.200">
    <property type="entry name" value="Peptidase S8/S53 domain"/>
    <property type="match status" value="1"/>
</dbReference>
<feature type="domain" description="Inhibitor I9" evidence="9">
    <location>
        <begin position="36"/>
        <end position="116"/>
    </location>
</feature>
<dbReference type="EMBL" id="MCFL01000038">
    <property type="protein sequence ID" value="ORZ33186.1"/>
    <property type="molecule type" value="Genomic_DNA"/>
</dbReference>
<dbReference type="InterPro" id="IPR000209">
    <property type="entry name" value="Peptidase_S8/S53_dom"/>
</dbReference>
<dbReference type="OrthoDB" id="206201at2759"/>
<dbReference type="PROSITE" id="PS00138">
    <property type="entry name" value="SUBTILASE_SER"/>
    <property type="match status" value="1"/>
</dbReference>
<dbReference type="PANTHER" id="PTHR43806:SF11">
    <property type="entry name" value="CEREVISIN-RELATED"/>
    <property type="match status" value="1"/>
</dbReference>
<dbReference type="PROSITE" id="PS00137">
    <property type="entry name" value="SUBTILASE_HIS"/>
    <property type="match status" value="1"/>
</dbReference>
<dbReference type="GO" id="GO:0004252">
    <property type="term" value="F:serine-type endopeptidase activity"/>
    <property type="evidence" value="ECO:0007669"/>
    <property type="project" value="UniProtKB-UniRule"/>
</dbReference>
<dbReference type="PROSITE" id="PS00136">
    <property type="entry name" value="SUBTILASE_ASP"/>
    <property type="match status" value="1"/>
</dbReference>
<comment type="caution">
    <text evidence="10">The sequence shown here is derived from an EMBL/GenBank/DDBJ whole genome shotgun (WGS) entry which is preliminary data.</text>
</comment>
<feature type="domain" description="Peptidase S8/S53" evidence="8">
    <location>
        <begin position="150"/>
        <end position="390"/>
    </location>
</feature>
<dbReference type="GO" id="GO:0005615">
    <property type="term" value="C:extracellular space"/>
    <property type="evidence" value="ECO:0007669"/>
    <property type="project" value="TreeGrafter"/>
</dbReference>
<dbReference type="GO" id="GO:0006508">
    <property type="term" value="P:proteolysis"/>
    <property type="evidence" value="ECO:0007669"/>
    <property type="project" value="UniProtKB-KW"/>
</dbReference>
<dbReference type="InterPro" id="IPR015500">
    <property type="entry name" value="Peptidase_S8_subtilisin-rel"/>
</dbReference>
<dbReference type="PANTHER" id="PTHR43806">
    <property type="entry name" value="PEPTIDASE S8"/>
    <property type="match status" value="1"/>
</dbReference>
<keyword evidence="4 5" id="KW-0720">Serine protease</keyword>
<proteinExistence type="inferred from homology"/>
<evidence type="ECO:0000313" key="10">
    <source>
        <dbReference type="EMBL" id="ORZ33186.1"/>
    </source>
</evidence>
<reference evidence="10 11" key="1">
    <citation type="submission" date="2016-07" db="EMBL/GenBank/DDBJ databases">
        <title>Pervasive Adenine N6-methylation of Active Genes in Fungi.</title>
        <authorList>
            <consortium name="DOE Joint Genome Institute"/>
            <person name="Mondo S.J."/>
            <person name="Dannebaum R.O."/>
            <person name="Kuo R.C."/>
            <person name="Labutti K."/>
            <person name="Haridas S."/>
            <person name="Kuo A."/>
            <person name="Salamov A."/>
            <person name="Ahrendt S.R."/>
            <person name="Lipzen A."/>
            <person name="Sullivan W."/>
            <person name="Andreopoulos W.B."/>
            <person name="Clum A."/>
            <person name="Lindquist E."/>
            <person name="Daum C."/>
            <person name="Ramamoorthy G.K."/>
            <person name="Gryganskyi A."/>
            <person name="Culley D."/>
            <person name="Magnuson J.K."/>
            <person name="James T.Y."/>
            <person name="O'Malley M.A."/>
            <person name="Stajich J.E."/>
            <person name="Spatafora J.W."/>
            <person name="Visel A."/>
            <person name="Grigoriev I.V."/>
        </authorList>
    </citation>
    <scope>NUCLEOTIDE SEQUENCE [LARGE SCALE GENOMIC DNA]</scope>
    <source>
        <strain evidence="10 11">PL171</strain>
    </source>
</reference>
<dbReference type="Proteomes" id="UP000193411">
    <property type="component" value="Unassembled WGS sequence"/>
</dbReference>
<dbReference type="SUPFAM" id="SSF52743">
    <property type="entry name" value="Subtilisin-like"/>
    <property type="match status" value="1"/>
</dbReference>
<dbReference type="InterPro" id="IPR034193">
    <property type="entry name" value="PCSK9_ProteinaseK-like"/>
</dbReference>
<evidence type="ECO:0000256" key="4">
    <source>
        <dbReference type="ARBA" id="ARBA00022825"/>
    </source>
</evidence>
<evidence type="ECO:0000256" key="5">
    <source>
        <dbReference type="PROSITE-ProRule" id="PRU01240"/>
    </source>
</evidence>
<protein>
    <submittedName>
        <fullName evidence="10">Peptidase S8/S53 domain-containing protein</fullName>
    </submittedName>
</protein>
<accession>A0A1Y2HF47</accession>
<dbReference type="FunFam" id="3.40.50.200:FF:000014">
    <property type="entry name" value="Proteinase K"/>
    <property type="match status" value="1"/>
</dbReference>
<organism evidence="10 11">
    <name type="scientific">Catenaria anguillulae PL171</name>
    <dbReference type="NCBI Taxonomy" id="765915"/>
    <lineage>
        <taxon>Eukaryota</taxon>
        <taxon>Fungi</taxon>
        <taxon>Fungi incertae sedis</taxon>
        <taxon>Blastocladiomycota</taxon>
        <taxon>Blastocladiomycetes</taxon>
        <taxon>Blastocladiales</taxon>
        <taxon>Catenariaceae</taxon>
        <taxon>Catenaria</taxon>
    </lineage>
</organism>
<dbReference type="InterPro" id="IPR022398">
    <property type="entry name" value="Peptidase_S8_His-AS"/>
</dbReference>
<dbReference type="InterPro" id="IPR050131">
    <property type="entry name" value="Peptidase_S8_subtilisin-like"/>
</dbReference>
<dbReference type="STRING" id="765915.A0A1Y2HF47"/>
<feature type="chain" id="PRO_5012327567" evidence="7">
    <location>
        <begin position="24"/>
        <end position="409"/>
    </location>
</feature>
<evidence type="ECO:0000256" key="2">
    <source>
        <dbReference type="ARBA" id="ARBA00022670"/>
    </source>
</evidence>
<evidence type="ECO:0000313" key="11">
    <source>
        <dbReference type="Proteomes" id="UP000193411"/>
    </source>
</evidence>
<dbReference type="InterPro" id="IPR023827">
    <property type="entry name" value="Peptidase_S8_Asp-AS"/>
</dbReference>
<dbReference type="Pfam" id="PF05922">
    <property type="entry name" value="Inhibitor_I9"/>
    <property type="match status" value="1"/>
</dbReference>
<keyword evidence="2 5" id="KW-0645">Protease</keyword>
<dbReference type="Gene3D" id="3.30.70.80">
    <property type="entry name" value="Peptidase S8 propeptide/proteinase inhibitor I9"/>
    <property type="match status" value="1"/>
</dbReference>
<name>A0A1Y2HF47_9FUNG</name>
<evidence type="ECO:0000256" key="3">
    <source>
        <dbReference type="ARBA" id="ARBA00022801"/>
    </source>
</evidence>
<dbReference type="PROSITE" id="PS51892">
    <property type="entry name" value="SUBTILASE"/>
    <property type="match status" value="1"/>
</dbReference>
<feature type="active site" description="Charge relay system" evidence="5">
    <location>
        <position position="355"/>
    </location>
</feature>
<evidence type="ECO:0000256" key="7">
    <source>
        <dbReference type="SAM" id="SignalP"/>
    </source>
</evidence>
<dbReference type="InterPro" id="IPR037045">
    <property type="entry name" value="S8pro/Inhibitor_I9_sf"/>
</dbReference>
<feature type="signal peptide" evidence="7">
    <location>
        <begin position="1"/>
        <end position="23"/>
    </location>
</feature>
<evidence type="ECO:0000259" key="9">
    <source>
        <dbReference type="Pfam" id="PF05922"/>
    </source>
</evidence>
<evidence type="ECO:0000259" key="8">
    <source>
        <dbReference type="Pfam" id="PF00082"/>
    </source>
</evidence>
<sequence>MKLLALFSTIGLALLSMSGPTVAAPTGAQPDVVPNQYIVTLKPTTNLAQFSRALLSEMSRERESATATDGVMPTLGHQVTIGSSFKAVVGVLTEDMVRKLKANGQVASVEPDHIVRAFETTQINPPSWGLARISRRTGNQGSYSFPDKQGDGVDVYVLDTGIEPNHPEFRGFGQPRSFAPFRSEAQWTPNDEHGHGTHVAGTIAGTRYGVAKRARVHGVKVLEKDGTGSTSGTIRAMEWVAREIRRVGKTAVCNMSYGVGYRNSPDLNAQEKAVAALFEAGCVVVKAAGNESQDACNVTPARTRQGLTVAGLAADGQSIDTSYSNFGRCVNIVAPGSSISSAWINNSYKVASGTSMAAPHVAGAAALILGQEPWLKPQEVVDRILSRASQGVITSGLNGTPNRVVYVGQ</sequence>
<feature type="active site" description="Charge relay system" evidence="5">
    <location>
        <position position="159"/>
    </location>
</feature>
<dbReference type="CDD" id="cd04077">
    <property type="entry name" value="Peptidases_S8_PCSK9_ProteinaseK_like"/>
    <property type="match status" value="1"/>
</dbReference>
<dbReference type="InterPro" id="IPR010259">
    <property type="entry name" value="S8pro/Inhibitor_I9"/>
</dbReference>